<dbReference type="GO" id="GO:0043565">
    <property type="term" value="F:sequence-specific DNA binding"/>
    <property type="evidence" value="ECO:0007669"/>
    <property type="project" value="InterPro"/>
</dbReference>
<sequence>MAKIGNYAEITQIIRTELEICLFSEFWQSQNPDDEQARTQLGSQHRFDQYIWLWITEGECRHLLDFEQIVQKTGEWLLIRPNQVYHFLSMQGWDGWGLSFPAELLPAHLNQEWQNLPYRQVVDASHAELLLPALTQLKRFRYADWQNNNAHPLIQAQLQAFLTLLITLYAQNMQPEDKQNLRWQQFNRLLEQHFSTQHQVGFYATQLACSEKTLGTLCLAQSGLSAKTVITDRLLLEAKRLLIHTPQSVKQIALQLGFEEATHFNKFFKKQQHITPKVFRENYLATYGTT</sequence>
<keyword evidence="1" id="KW-0805">Transcription regulation</keyword>
<dbReference type="InterPro" id="IPR009057">
    <property type="entry name" value="Homeodomain-like_sf"/>
</dbReference>
<proteinExistence type="predicted"/>
<dbReference type="Proteomes" id="UP000626795">
    <property type="component" value="Unassembled WGS sequence"/>
</dbReference>
<dbReference type="GO" id="GO:0003700">
    <property type="term" value="F:DNA-binding transcription factor activity"/>
    <property type="evidence" value="ECO:0007669"/>
    <property type="project" value="InterPro"/>
</dbReference>
<dbReference type="SMART" id="SM00342">
    <property type="entry name" value="HTH_ARAC"/>
    <property type="match status" value="1"/>
</dbReference>
<gene>
    <name evidence="5" type="primary">rhaS</name>
    <name evidence="5" type="ORF">ONOEEDHL_02032</name>
</gene>
<dbReference type="AlphaFoldDB" id="A0A9X9QY88"/>
<dbReference type="PANTHER" id="PTHR43280">
    <property type="entry name" value="ARAC-FAMILY TRANSCRIPTIONAL REGULATOR"/>
    <property type="match status" value="1"/>
</dbReference>
<evidence type="ECO:0000256" key="1">
    <source>
        <dbReference type="ARBA" id="ARBA00023015"/>
    </source>
</evidence>
<dbReference type="InterPro" id="IPR037923">
    <property type="entry name" value="HTH-like"/>
</dbReference>
<dbReference type="PROSITE" id="PS01124">
    <property type="entry name" value="HTH_ARAC_FAMILY_2"/>
    <property type="match status" value="1"/>
</dbReference>
<dbReference type="SUPFAM" id="SSF46689">
    <property type="entry name" value="Homeodomain-like"/>
    <property type="match status" value="1"/>
</dbReference>
<keyword evidence="2" id="KW-0238">DNA-binding</keyword>
<comment type="caution">
    <text evidence="5">The sequence shown here is derived from an EMBL/GenBank/DDBJ whole genome shotgun (WGS) entry which is preliminary data.</text>
</comment>
<organism evidence="5 6">
    <name type="scientific">Neisseria subflava</name>
    <dbReference type="NCBI Taxonomy" id="28449"/>
    <lineage>
        <taxon>Bacteria</taxon>
        <taxon>Pseudomonadati</taxon>
        <taxon>Pseudomonadota</taxon>
        <taxon>Betaproteobacteria</taxon>
        <taxon>Neisseriales</taxon>
        <taxon>Neisseriaceae</taxon>
        <taxon>Neisseria</taxon>
    </lineage>
</organism>
<dbReference type="InterPro" id="IPR018060">
    <property type="entry name" value="HTH_AraC"/>
</dbReference>
<dbReference type="Gene3D" id="1.10.10.60">
    <property type="entry name" value="Homeodomain-like"/>
    <property type="match status" value="1"/>
</dbReference>
<keyword evidence="3" id="KW-0804">Transcription</keyword>
<keyword evidence="6" id="KW-1185">Reference proteome</keyword>
<evidence type="ECO:0000313" key="6">
    <source>
        <dbReference type="Proteomes" id="UP000626795"/>
    </source>
</evidence>
<dbReference type="RefSeq" id="WP_204788059.1">
    <property type="nucleotide sequence ID" value="NZ_CABFLZ010000009.1"/>
</dbReference>
<dbReference type="Pfam" id="PF02311">
    <property type="entry name" value="AraC_binding"/>
    <property type="match status" value="1"/>
</dbReference>
<reference evidence="5" key="1">
    <citation type="submission" date="2019-05" db="EMBL/GenBank/DDBJ databases">
        <authorList>
            <person name="Hibberd M."/>
        </authorList>
    </citation>
    <scope>NUCLEOTIDE SEQUENCE</scope>
    <source>
        <strain evidence="5">Neisseria_subflava_BgEED23</strain>
    </source>
</reference>
<dbReference type="SUPFAM" id="SSF51215">
    <property type="entry name" value="Regulatory protein AraC"/>
    <property type="match status" value="1"/>
</dbReference>
<dbReference type="PANTHER" id="PTHR43280:SF32">
    <property type="entry name" value="TRANSCRIPTIONAL REGULATORY PROTEIN"/>
    <property type="match status" value="1"/>
</dbReference>
<protein>
    <submittedName>
        <fullName evidence="5">HTH-type transcriptional activator RhaS</fullName>
    </submittedName>
</protein>
<feature type="domain" description="HTH araC/xylS-type" evidence="4">
    <location>
        <begin position="184"/>
        <end position="282"/>
    </location>
</feature>
<dbReference type="InterPro" id="IPR003313">
    <property type="entry name" value="AraC-bd"/>
</dbReference>
<accession>A0A9X9QY88</accession>
<evidence type="ECO:0000256" key="2">
    <source>
        <dbReference type="ARBA" id="ARBA00023125"/>
    </source>
</evidence>
<evidence type="ECO:0000259" key="4">
    <source>
        <dbReference type="PROSITE" id="PS01124"/>
    </source>
</evidence>
<name>A0A9X9QY88_NEISU</name>
<dbReference type="EMBL" id="CABFLZ010000009">
    <property type="protein sequence ID" value="VTY04061.1"/>
    <property type="molecule type" value="Genomic_DNA"/>
</dbReference>
<evidence type="ECO:0000313" key="5">
    <source>
        <dbReference type="EMBL" id="VTY04061.1"/>
    </source>
</evidence>
<dbReference type="Pfam" id="PF12833">
    <property type="entry name" value="HTH_18"/>
    <property type="match status" value="1"/>
</dbReference>
<evidence type="ECO:0000256" key="3">
    <source>
        <dbReference type="ARBA" id="ARBA00023163"/>
    </source>
</evidence>